<reference evidence="1 2" key="3">
    <citation type="submission" date="2023-06" db="EMBL/GenBank/DDBJ databases">
        <authorList>
            <person name="Zeman M."/>
            <person name="Kubasova T."/>
            <person name="Jahodarova E."/>
            <person name="Nykrynova M."/>
            <person name="Rychlik I."/>
        </authorList>
    </citation>
    <scope>NUCLEOTIDE SEQUENCE [LARGE SCALE GENOMIC DNA]</scope>
    <source>
        <strain evidence="1 2">153_Feed</strain>
    </source>
</reference>
<reference evidence="1 2" key="1">
    <citation type="submission" date="2023-06" db="EMBL/GenBank/DDBJ databases">
        <title>Identification and characterization of horizontal gene transfer across gut microbiota members of farm animals based on homology search.</title>
        <authorList>
            <person name="Schwarzerova J."/>
            <person name="Nykrynova M."/>
            <person name="Jureckova K."/>
            <person name="Cejkova D."/>
            <person name="Rychlik I."/>
        </authorList>
    </citation>
    <scope>NUCLEOTIDE SEQUENCE [LARGE SCALE GENOMIC DNA]</scope>
    <source>
        <strain evidence="1 2">153_Feed</strain>
    </source>
</reference>
<evidence type="ECO:0000313" key="2">
    <source>
        <dbReference type="Proteomes" id="UP001529256"/>
    </source>
</evidence>
<dbReference type="Proteomes" id="UP001529256">
    <property type="component" value="Unassembled WGS sequence"/>
</dbReference>
<keyword evidence="2" id="KW-1185">Reference proteome</keyword>
<comment type="caution">
    <text evidence="1">The sequence shown here is derived from an EMBL/GenBank/DDBJ whole genome shotgun (WGS) entry which is preliminary data.</text>
</comment>
<organism evidence="1 2">
    <name type="scientific">Thermophilibacter provencensis</name>
    <dbReference type="NCBI Taxonomy" id="1852386"/>
    <lineage>
        <taxon>Bacteria</taxon>
        <taxon>Bacillati</taxon>
        <taxon>Actinomycetota</taxon>
        <taxon>Coriobacteriia</taxon>
        <taxon>Coriobacteriales</taxon>
        <taxon>Atopobiaceae</taxon>
        <taxon>Thermophilibacter</taxon>
    </lineage>
</organism>
<evidence type="ECO:0008006" key="3">
    <source>
        <dbReference type="Google" id="ProtNLM"/>
    </source>
</evidence>
<accession>A0ABT7V5D0</accession>
<evidence type="ECO:0000313" key="1">
    <source>
        <dbReference type="EMBL" id="MDM8271813.1"/>
    </source>
</evidence>
<gene>
    <name evidence="1" type="ORF">QUW25_09060</name>
</gene>
<dbReference type="EMBL" id="JAUDEA010000018">
    <property type="protein sequence ID" value="MDM8271813.1"/>
    <property type="molecule type" value="Genomic_DNA"/>
</dbReference>
<name>A0ABT7V5D0_9ACTN</name>
<proteinExistence type="predicted"/>
<protein>
    <recommendedName>
        <fullName evidence="3">DUF4340 domain-containing protein</fullName>
    </recommendedName>
</protein>
<reference evidence="2" key="2">
    <citation type="submission" date="2023-06" db="EMBL/GenBank/DDBJ databases">
        <title>Identification and characterization of horizontal gene transfer across gut microbiota members of farm animals based on homology search.</title>
        <authorList>
            <person name="Zeman M."/>
            <person name="Kubasova T."/>
            <person name="Jahodarova E."/>
            <person name="Nykrynova M."/>
            <person name="Rychlik I."/>
        </authorList>
    </citation>
    <scope>NUCLEOTIDE SEQUENCE [LARGE SCALE GENOMIC DNA]</scope>
    <source>
        <strain evidence="2">153_Feed</strain>
    </source>
</reference>
<dbReference type="RefSeq" id="WP_289511890.1">
    <property type="nucleotide sequence ID" value="NZ_JAUDEA010000018.1"/>
</dbReference>
<sequence length="146" mass="16485">MEMTKSRRAVVAVVALCGVAALAYFVWRVVFPVYHPLKDLRADEVVSIHLTENHGLTDVTLDDEDREYVAGLLSGLEGSRVDGQLPDMSGTEPIFTVETTTRGKLEVRVVEGPYARYFQVEGTWYQERGGSTVQKLEEVYQRLCDW</sequence>